<sequence>MTVLFLLFTASYFGGTSTGTQFTGSAASFLFYGSAVWLFGSQDASHGVYNVTLDGVTSTFNGGTAATTIYTTPIFSATGLTLGNHSVSLANAQTNNSRSLLVDLDYIMWQNDIEPEADTAVIEDTMSAFVYEPPDAWTTDPQNISKSSNGTAHQTVTNGAYVTFTFSAESVVLYGSAGPAMSGYSVQLDNGNPIMYNATRSNSYEGVPLFVAAGLSAGVHMLKVVNLPTTIGLGLSIDFASIQTTNRLVTYHSVIYTFLC</sequence>
<keyword evidence="3" id="KW-1185">Reference proteome</keyword>
<dbReference type="Gene3D" id="2.60.120.260">
    <property type="entry name" value="Galactose-binding domain-like"/>
    <property type="match status" value="2"/>
</dbReference>
<dbReference type="OrthoDB" id="3258237at2759"/>
<feature type="chain" id="PRO_5021205618" evidence="1">
    <location>
        <begin position="19"/>
        <end position="260"/>
    </location>
</feature>
<name>A0A4Y7PJ32_9AGAM</name>
<evidence type="ECO:0000313" key="3">
    <source>
        <dbReference type="Proteomes" id="UP000294933"/>
    </source>
</evidence>
<reference evidence="2 3" key="1">
    <citation type="submission" date="2018-06" db="EMBL/GenBank/DDBJ databases">
        <title>A transcriptomic atlas of mushroom development highlights an independent origin of complex multicellularity.</title>
        <authorList>
            <consortium name="DOE Joint Genome Institute"/>
            <person name="Krizsan K."/>
            <person name="Almasi E."/>
            <person name="Merenyi Z."/>
            <person name="Sahu N."/>
            <person name="Viragh M."/>
            <person name="Koszo T."/>
            <person name="Mondo S."/>
            <person name="Kiss B."/>
            <person name="Balint B."/>
            <person name="Kues U."/>
            <person name="Barry K."/>
            <person name="Hegedus J.C."/>
            <person name="Henrissat B."/>
            <person name="Johnson J."/>
            <person name="Lipzen A."/>
            <person name="Ohm R."/>
            <person name="Nagy I."/>
            <person name="Pangilinan J."/>
            <person name="Yan J."/>
            <person name="Xiong Y."/>
            <person name="Grigoriev I.V."/>
            <person name="Hibbett D.S."/>
            <person name="Nagy L.G."/>
        </authorList>
    </citation>
    <scope>NUCLEOTIDE SEQUENCE [LARGE SCALE GENOMIC DNA]</scope>
    <source>
        <strain evidence="2 3">SZMC22713</strain>
    </source>
</reference>
<proteinExistence type="predicted"/>
<dbReference type="STRING" id="50990.A0A4Y7PJ32"/>
<dbReference type="Proteomes" id="UP000294933">
    <property type="component" value="Unassembled WGS sequence"/>
</dbReference>
<gene>
    <name evidence="2" type="ORF">BD410DRAFT_732703</name>
</gene>
<accession>A0A4Y7PJ32</accession>
<dbReference type="VEuPathDB" id="FungiDB:BD410DRAFT_732703"/>
<dbReference type="AlphaFoldDB" id="A0A4Y7PJ32"/>
<evidence type="ECO:0000313" key="2">
    <source>
        <dbReference type="EMBL" id="TDL15474.1"/>
    </source>
</evidence>
<evidence type="ECO:0000256" key="1">
    <source>
        <dbReference type="SAM" id="SignalP"/>
    </source>
</evidence>
<keyword evidence="1" id="KW-0732">Signal</keyword>
<feature type="signal peptide" evidence="1">
    <location>
        <begin position="1"/>
        <end position="18"/>
    </location>
</feature>
<dbReference type="EMBL" id="ML170274">
    <property type="protein sequence ID" value="TDL15474.1"/>
    <property type="molecule type" value="Genomic_DNA"/>
</dbReference>
<organism evidence="2 3">
    <name type="scientific">Rickenella mellea</name>
    <dbReference type="NCBI Taxonomy" id="50990"/>
    <lineage>
        <taxon>Eukaryota</taxon>
        <taxon>Fungi</taxon>
        <taxon>Dikarya</taxon>
        <taxon>Basidiomycota</taxon>
        <taxon>Agaricomycotina</taxon>
        <taxon>Agaricomycetes</taxon>
        <taxon>Hymenochaetales</taxon>
        <taxon>Rickenellaceae</taxon>
        <taxon>Rickenella</taxon>
    </lineage>
</organism>
<protein>
    <submittedName>
        <fullName evidence="2">Uncharacterized protein</fullName>
    </submittedName>
</protein>